<protein>
    <recommendedName>
        <fullName evidence="5">Lipoprotein</fullName>
    </recommendedName>
</protein>
<dbReference type="EMBL" id="BDCX01000001">
    <property type="protein sequence ID" value="GAT64600.1"/>
    <property type="molecule type" value="Genomic_DNA"/>
</dbReference>
<dbReference type="AlphaFoldDB" id="A0A171B2V1"/>
<dbReference type="OrthoDB" id="3680722at2"/>
<evidence type="ECO:0000256" key="2">
    <source>
        <dbReference type="SAM" id="SignalP"/>
    </source>
</evidence>
<keyword evidence="4" id="KW-1185">Reference proteome</keyword>
<evidence type="ECO:0000313" key="3">
    <source>
        <dbReference type="EMBL" id="GAT64600.1"/>
    </source>
</evidence>
<feature type="signal peptide" evidence="2">
    <location>
        <begin position="1"/>
        <end position="28"/>
    </location>
</feature>
<evidence type="ECO:0008006" key="5">
    <source>
        <dbReference type="Google" id="ProtNLM"/>
    </source>
</evidence>
<proteinExistence type="predicted"/>
<reference evidence="3 4" key="1">
    <citation type="journal article" date="2016" name="Genome Announc.">
        <title>Draft Genome Sequence of Planomonospora sphaerica JCM9374, a Rare Actinomycete.</title>
        <authorList>
            <person name="Dohra H."/>
            <person name="Suzuki T."/>
            <person name="Inoue Y."/>
            <person name="Kodani S."/>
        </authorList>
    </citation>
    <scope>NUCLEOTIDE SEQUENCE [LARGE SCALE GENOMIC DNA]</scope>
    <source>
        <strain evidence="3 4">JCM 9374</strain>
    </source>
</reference>
<evidence type="ECO:0000256" key="1">
    <source>
        <dbReference type="SAM" id="MobiDB-lite"/>
    </source>
</evidence>
<name>A0A171B2V1_9ACTN</name>
<keyword evidence="2" id="KW-0732">Signal</keyword>
<reference evidence="4" key="2">
    <citation type="submission" date="2016-04" db="EMBL/GenBank/DDBJ databases">
        <title>Planomonospora sphaerica JCM9374 whole genome shotgun sequence.</title>
        <authorList>
            <person name="Suzuki T."/>
            <person name="Dohra H."/>
            <person name="Kodani S."/>
        </authorList>
    </citation>
    <scope>NUCLEOTIDE SEQUENCE [LARGE SCALE GENOMIC DNA]</scope>
    <source>
        <strain evidence="4">JCM 9374</strain>
    </source>
</reference>
<organism evidence="3 4">
    <name type="scientific">Planomonospora sphaerica</name>
    <dbReference type="NCBI Taxonomy" id="161355"/>
    <lineage>
        <taxon>Bacteria</taxon>
        <taxon>Bacillati</taxon>
        <taxon>Actinomycetota</taxon>
        <taxon>Actinomycetes</taxon>
        <taxon>Streptosporangiales</taxon>
        <taxon>Streptosporangiaceae</taxon>
        <taxon>Planomonospora</taxon>
    </lineage>
</organism>
<gene>
    <name evidence="3" type="ORF">PS9374_00230</name>
</gene>
<comment type="caution">
    <text evidence="3">The sequence shown here is derived from an EMBL/GenBank/DDBJ whole genome shotgun (WGS) entry which is preliminary data.</text>
</comment>
<accession>A0A171B2V1</accession>
<feature type="chain" id="PRO_5007905371" description="Lipoprotein" evidence="2">
    <location>
        <begin position="29"/>
        <end position="338"/>
    </location>
</feature>
<dbReference type="Proteomes" id="UP000077701">
    <property type="component" value="Unassembled WGS sequence"/>
</dbReference>
<feature type="compositionally biased region" description="Low complexity" evidence="1">
    <location>
        <begin position="61"/>
        <end position="72"/>
    </location>
</feature>
<evidence type="ECO:0000313" key="4">
    <source>
        <dbReference type="Proteomes" id="UP000077701"/>
    </source>
</evidence>
<sequence length="338" mass="34978">MSPLAAPRTRPRAALAAAATAVTALALAACTSTTGVRPVAGQATASGVVGSPGAPGGTSPGGPVASTAPSPSALTAEAYRAELQQARGPVRDALRKVADTGGLKNLDKRIGQAATAVSEAASRLETLAAPPELAVQHATYLDALRAFGAALDGARPDVLAQETCTGPAVLTKLDRAGDLADMKEAAAALTGYPADVVSVKAAKQKTRRLSNGKIIQSESRTGRGSMKVHNGGSRDAVVVVMRGKKKAFSLYVRKKAKATVPGVRDGSYRVFYTTGTDWDSGAKAFTRSCGFTEFGKSVKFRTTRSGGYIRWNNWTLTLHAVKGGTVRSKPVDPDKFPN</sequence>
<feature type="region of interest" description="Disordered" evidence="1">
    <location>
        <begin position="50"/>
        <end position="72"/>
    </location>
</feature>
<dbReference type="RefSeq" id="WP_153054037.1">
    <property type="nucleotide sequence ID" value="NZ_BDCX01000001.1"/>
</dbReference>